<comment type="caution">
    <text evidence="2">The sequence shown here is derived from an EMBL/GenBank/DDBJ whole genome shotgun (WGS) entry which is preliminary data.</text>
</comment>
<gene>
    <name evidence="2" type="ORF">BXZ70DRAFT_938370</name>
</gene>
<organism evidence="2 3">
    <name type="scientific">Cristinia sonorae</name>
    <dbReference type="NCBI Taxonomy" id="1940300"/>
    <lineage>
        <taxon>Eukaryota</taxon>
        <taxon>Fungi</taxon>
        <taxon>Dikarya</taxon>
        <taxon>Basidiomycota</taxon>
        <taxon>Agaricomycotina</taxon>
        <taxon>Agaricomycetes</taxon>
        <taxon>Agaricomycetidae</taxon>
        <taxon>Agaricales</taxon>
        <taxon>Pleurotineae</taxon>
        <taxon>Stephanosporaceae</taxon>
        <taxon>Cristinia</taxon>
    </lineage>
</organism>
<evidence type="ECO:0000313" key="2">
    <source>
        <dbReference type="EMBL" id="KAH8100700.1"/>
    </source>
</evidence>
<reference evidence="2" key="1">
    <citation type="journal article" date="2021" name="New Phytol.">
        <title>Evolutionary innovations through gain and loss of genes in the ectomycorrhizal Boletales.</title>
        <authorList>
            <person name="Wu G."/>
            <person name="Miyauchi S."/>
            <person name="Morin E."/>
            <person name="Kuo A."/>
            <person name="Drula E."/>
            <person name="Varga T."/>
            <person name="Kohler A."/>
            <person name="Feng B."/>
            <person name="Cao Y."/>
            <person name="Lipzen A."/>
            <person name="Daum C."/>
            <person name="Hundley H."/>
            <person name="Pangilinan J."/>
            <person name="Johnson J."/>
            <person name="Barry K."/>
            <person name="LaButti K."/>
            <person name="Ng V."/>
            <person name="Ahrendt S."/>
            <person name="Min B."/>
            <person name="Choi I.G."/>
            <person name="Park H."/>
            <person name="Plett J.M."/>
            <person name="Magnuson J."/>
            <person name="Spatafora J.W."/>
            <person name="Nagy L.G."/>
            <person name="Henrissat B."/>
            <person name="Grigoriev I.V."/>
            <person name="Yang Z.L."/>
            <person name="Xu J."/>
            <person name="Martin F.M."/>
        </authorList>
    </citation>
    <scope>NUCLEOTIDE SEQUENCE</scope>
    <source>
        <strain evidence="2">KKN 215</strain>
    </source>
</reference>
<accession>A0A8K0UPP1</accession>
<dbReference type="AlphaFoldDB" id="A0A8K0UPP1"/>
<evidence type="ECO:0000313" key="3">
    <source>
        <dbReference type="Proteomes" id="UP000813824"/>
    </source>
</evidence>
<feature type="region of interest" description="Disordered" evidence="1">
    <location>
        <begin position="100"/>
        <end position="135"/>
    </location>
</feature>
<dbReference type="EMBL" id="JAEVFJ010000015">
    <property type="protein sequence ID" value="KAH8100700.1"/>
    <property type="molecule type" value="Genomic_DNA"/>
</dbReference>
<proteinExistence type="predicted"/>
<keyword evidence="3" id="KW-1185">Reference proteome</keyword>
<feature type="compositionally biased region" description="Basic residues" evidence="1">
    <location>
        <begin position="199"/>
        <end position="210"/>
    </location>
</feature>
<feature type="compositionally biased region" description="Polar residues" evidence="1">
    <location>
        <begin position="103"/>
        <end position="112"/>
    </location>
</feature>
<name>A0A8K0UPP1_9AGAR</name>
<feature type="region of interest" description="Disordered" evidence="1">
    <location>
        <begin position="165"/>
        <end position="210"/>
    </location>
</feature>
<feature type="compositionally biased region" description="Low complexity" evidence="1">
    <location>
        <begin position="119"/>
        <end position="133"/>
    </location>
</feature>
<dbReference type="Proteomes" id="UP000813824">
    <property type="component" value="Unassembled WGS sequence"/>
</dbReference>
<evidence type="ECO:0000256" key="1">
    <source>
        <dbReference type="SAM" id="MobiDB-lite"/>
    </source>
</evidence>
<protein>
    <submittedName>
        <fullName evidence="2">Uncharacterized protein</fullName>
    </submittedName>
</protein>
<sequence length="210" mass="22459">MAMGFSSHASVFRASFTLADFHELNERSSQYLVIYHICVAALRSLHSYHTQLGYLPFNLDASPLEPLLCPIMTSEHTLSSNEASSGSPQVDEVADRNLVPEVNTPTNSTTGNDVPPAISTSVSGTSSTPSEGTSDNKLVSFFTRFRTRARGSLSVASNKILPNLAATTSTAVPAEPTAEPISTAESTSDPSAPIPKKEKSMRKKKDSVNK</sequence>